<protein>
    <submittedName>
        <fullName evidence="3">Uncharacterized protein</fullName>
    </submittedName>
</protein>
<dbReference type="Proteomes" id="UP000799777">
    <property type="component" value="Unassembled WGS sequence"/>
</dbReference>
<organism evidence="3 4">
    <name type="scientific">Setomelanomma holmii</name>
    <dbReference type="NCBI Taxonomy" id="210430"/>
    <lineage>
        <taxon>Eukaryota</taxon>
        <taxon>Fungi</taxon>
        <taxon>Dikarya</taxon>
        <taxon>Ascomycota</taxon>
        <taxon>Pezizomycotina</taxon>
        <taxon>Dothideomycetes</taxon>
        <taxon>Pleosporomycetidae</taxon>
        <taxon>Pleosporales</taxon>
        <taxon>Pleosporineae</taxon>
        <taxon>Phaeosphaeriaceae</taxon>
        <taxon>Setomelanomma</taxon>
    </lineage>
</organism>
<feature type="region of interest" description="Disordered" evidence="1">
    <location>
        <begin position="1"/>
        <end position="27"/>
    </location>
</feature>
<keyword evidence="2" id="KW-1133">Transmembrane helix</keyword>
<evidence type="ECO:0000313" key="4">
    <source>
        <dbReference type="Proteomes" id="UP000799777"/>
    </source>
</evidence>
<feature type="transmembrane region" description="Helical" evidence="2">
    <location>
        <begin position="37"/>
        <end position="54"/>
    </location>
</feature>
<keyword evidence="2" id="KW-0472">Membrane</keyword>
<feature type="region of interest" description="Disordered" evidence="1">
    <location>
        <begin position="60"/>
        <end position="97"/>
    </location>
</feature>
<comment type="caution">
    <text evidence="3">The sequence shown here is derived from an EMBL/GenBank/DDBJ whole genome shotgun (WGS) entry which is preliminary data.</text>
</comment>
<name>A0A9P4GW85_9PLEO</name>
<evidence type="ECO:0000313" key="3">
    <source>
        <dbReference type="EMBL" id="KAF2022685.1"/>
    </source>
</evidence>
<reference evidence="3" key="1">
    <citation type="journal article" date="2020" name="Stud. Mycol.">
        <title>101 Dothideomycetes genomes: a test case for predicting lifestyles and emergence of pathogens.</title>
        <authorList>
            <person name="Haridas S."/>
            <person name="Albert R."/>
            <person name="Binder M."/>
            <person name="Bloem J."/>
            <person name="Labutti K."/>
            <person name="Salamov A."/>
            <person name="Andreopoulos B."/>
            <person name="Baker S."/>
            <person name="Barry K."/>
            <person name="Bills G."/>
            <person name="Bluhm B."/>
            <person name="Cannon C."/>
            <person name="Castanera R."/>
            <person name="Culley D."/>
            <person name="Daum C."/>
            <person name="Ezra D."/>
            <person name="Gonzalez J."/>
            <person name="Henrissat B."/>
            <person name="Kuo A."/>
            <person name="Liang C."/>
            <person name="Lipzen A."/>
            <person name="Lutzoni F."/>
            <person name="Magnuson J."/>
            <person name="Mondo S."/>
            <person name="Nolan M."/>
            <person name="Ohm R."/>
            <person name="Pangilinan J."/>
            <person name="Park H.-J."/>
            <person name="Ramirez L."/>
            <person name="Alfaro M."/>
            <person name="Sun H."/>
            <person name="Tritt A."/>
            <person name="Yoshinaga Y."/>
            <person name="Zwiers L.-H."/>
            <person name="Turgeon B."/>
            <person name="Goodwin S."/>
            <person name="Spatafora J."/>
            <person name="Crous P."/>
            <person name="Grigoriev I."/>
        </authorList>
    </citation>
    <scope>NUCLEOTIDE SEQUENCE</scope>
    <source>
        <strain evidence="3">CBS 110217</strain>
    </source>
</reference>
<sequence>MSSIGPTSSSTTGKNLSAPRPQTTGLSKSALGARAELTAFVGLTLITVAVLLFARRRSKQRLSDTVTNPHSMTDLLRSGMQSKRSIQELEARSTTSVQELEAAEAILELPSEPSIGDRSSRPITVAK</sequence>
<keyword evidence="2" id="KW-0812">Transmembrane</keyword>
<keyword evidence="4" id="KW-1185">Reference proteome</keyword>
<dbReference type="EMBL" id="ML978474">
    <property type="protein sequence ID" value="KAF2022685.1"/>
    <property type="molecule type" value="Genomic_DNA"/>
</dbReference>
<accession>A0A9P4GW85</accession>
<feature type="region of interest" description="Disordered" evidence="1">
    <location>
        <begin position="108"/>
        <end position="127"/>
    </location>
</feature>
<evidence type="ECO:0000256" key="1">
    <source>
        <dbReference type="SAM" id="MobiDB-lite"/>
    </source>
</evidence>
<gene>
    <name evidence="3" type="ORF">EK21DRAFT_95518</name>
</gene>
<dbReference type="AlphaFoldDB" id="A0A9P4GW85"/>
<evidence type="ECO:0000256" key="2">
    <source>
        <dbReference type="SAM" id="Phobius"/>
    </source>
</evidence>
<proteinExistence type="predicted"/>